<keyword evidence="3 7" id="KW-0812">Transmembrane</keyword>
<dbReference type="Pfam" id="PF03176">
    <property type="entry name" value="MMPL"/>
    <property type="match status" value="2"/>
</dbReference>
<feature type="transmembrane region" description="Helical" evidence="7">
    <location>
        <begin position="741"/>
        <end position="766"/>
    </location>
</feature>
<sequence length="792" mass="88371">MGSYFRKVDDWAASLTRWVIAYKWIVLLLAILLAGVIGSGAKYLEFSTNYRVFFSKANPELQAFEHLQNTYTKNDNFLFVVAPKDGVVFNAEILTAIEELTEEAWKIPYAIRVDSITNFQHTYAIEDDLIVEDLVESAADQNSTYFDERKNVALNEPLLNSQLVSQDGKVTAVNVVLQYPEKKLTEVPEAVEVARKLKADLEAANPNVEVYLTGVSMLNNAFAETGMKDAGSLMPLMFLVIFILCWLIVRSVSATFTILIIITLSTMLAMGFAGFTGIKLTPIAMSAPIVILTLAVADSIHILITLRTLMRDGMEKIDALVEAVRINFLAVTITSLTTIVGFLALNFSDSPPYWHLGNMTAVGIAGAWLYSITLLPALLSFLPFKIKNDHKKEWSVKLMDNLAESVINNNKKYLIGSSIIALLLIAAIPTLKFNDQWVQYFDESIEFRRDSDKALDHFGLYPIEFSVPAIEAGGISEPEYLNNLENFANFLRSQPHVTHVYSFTDIMKRLNRNMHADNDEFYRIPTDRDLSAQYLLLYELSLPYGLDLNDRVNIDKSATRITATVSQTTSEETKAFFADVEQWQQENWPQYMLSKPTSAAVMFTYISERNMDNMVTGTILAVVAIGFIMMFALQSVRLGLLSFIPNGLPILTTFGAWALLVGEVGFSVATVASISLGIIVDDTVHFLSKYVRARNEKGLDIEDSIRYAFHNVGVAIVVNTVILAIGFVVMTTSAFKMNVDLGLMTLLAIIFALLLDFLLLPTLLLLGKKSAKEEENENEEVMIDTTIEPSKS</sequence>
<dbReference type="PANTHER" id="PTHR33406:SF12">
    <property type="entry name" value="BLR2997 PROTEIN"/>
    <property type="match status" value="1"/>
</dbReference>
<dbReference type="PROSITE" id="PS50156">
    <property type="entry name" value="SSD"/>
    <property type="match status" value="2"/>
</dbReference>
<evidence type="ECO:0000259" key="8">
    <source>
        <dbReference type="PROSITE" id="PS50156"/>
    </source>
</evidence>
<keyword evidence="4 7" id="KW-1133">Transmembrane helix</keyword>
<dbReference type="SUPFAM" id="SSF82866">
    <property type="entry name" value="Multidrug efflux transporter AcrB transmembrane domain"/>
    <property type="match status" value="2"/>
</dbReference>
<evidence type="ECO:0000256" key="7">
    <source>
        <dbReference type="SAM" id="Phobius"/>
    </source>
</evidence>
<feature type="transmembrane region" description="Helical" evidence="7">
    <location>
        <begin position="284"/>
        <end position="306"/>
    </location>
</feature>
<name>A0ABQ0AC88_9GAMM</name>
<feature type="transmembrane region" description="Helical" evidence="7">
    <location>
        <begin position="326"/>
        <end position="347"/>
    </location>
</feature>
<gene>
    <name evidence="9" type="ORF">NBRC116591_30700</name>
</gene>
<feature type="domain" description="SSD" evidence="8">
    <location>
        <begin position="622"/>
        <end position="766"/>
    </location>
</feature>
<feature type="transmembrane region" description="Helical" evidence="7">
    <location>
        <begin position="21"/>
        <end position="41"/>
    </location>
</feature>
<evidence type="ECO:0000256" key="1">
    <source>
        <dbReference type="ARBA" id="ARBA00004651"/>
    </source>
</evidence>
<dbReference type="RefSeq" id="WP_353303817.1">
    <property type="nucleotide sequence ID" value="NZ_BAABWN010000010.1"/>
</dbReference>
<dbReference type="InterPro" id="IPR004869">
    <property type="entry name" value="MMPL_dom"/>
</dbReference>
<dbReference type="PANTHER" id="PTHR33406">
    <property type="entry name" value="MEMBRANE PROTEIN MJ1562-RELATED"/>
    <property type="match status" value="1"/>
</dbReference>
<keyword evidence="2" id="KW-1003">Cell membrane</keyword>
<evidence type="ECO:0000256" key="5">
    <source>
        <dbReference type="ARBA" id="ARBA00023136"/>
    </source>
</evidence>
<evidence type="ECO:0000256" key="4">
    <source>
        <dbReference type="ARBA" id="ARBA00022989"/>
    </source>
</evidence>
<evidence type="ECO:0000313" key="9">
    <source>
        <dbReference type="EMBL" id="GAA6169259.1"/>
    </source>
</evidence>
<dbReference type="InterPro" id="IPR000731">
    <property type="entry name" value="SSD"/>
</dbReference>
<evidence type="ECO:0000256" key="6">
    <source>
        <dbReference type="SAM" id="MobiDB-lite"/>
    </source>
</evidence>
<feature type="transmembrane region" description="Helical" evidence="7">
    <location>
        <begin position="614"/>
        <end position="633"/>
    </location>
</feature>
<feature type="transmembrane region" description="Helical" evidence="7">
    <location>
        <begin position="666"/>
        <end position="687"/>
    </location>
</feature>
<comment type="subcellular location">
    <subcellularLocation>
        <location evidence="1">Cell membrane</location>
        <topology evidence="1">Multi-pass membrane protein</topology>
    </subcellularLocation>
</comment>
<proteinExistence type="predicted"/>
<feature type="transmembrane region" description="Helical" evidence="7">
    <location>
        <begin position="708"/>
        <end position="729"/>
    </location>
</feature>
<evidence type="ECO:0000256" key="3">
    <source>
        <dbReference type="ARBA" id="ARBA00022692"/>
    </source>
</evidence>
<feature type="transmembrane region" description="Helical" evidence="7">
    <location>
        <begin position="230"/>
        <end position="249"/>
    </location>
</feature>
<dbReference type="InterPro" id="IPR050545">
    <property type="entry name" value="Mycobact_MmpL"/>
</dbReference>
<reference evidence="9 10" key="1">
    <citation type="submission" date="2024-04" db="EMBL/GenBank/DDBJ databases">
        <title>Draft genome sequence of Sessilibacter corallicola NBRC 116591.</title>
        <authorList>
            <person name="Miyakawa T."/>
            <person name="Kusuya Y."/>
            <person name="Miura T."/>
        </authorList>
    </citation>
    <scope>NUCLEOTIDE SEQUENCE [LARGE SCALE GENOMIC DNA]</scope>
    <source>
        <strain evidence="9 10">KU-00831-HH</strain>
    </source>
</reference>
<feature type="transmembrane region" description="Helical" evidence="7">
    <location>
        <begin position="640"/>
        <end position="660"/>
    </location>
</feature>
<feature type="domain" description="SSD" evidence="8">
    <location>
        <begin position="259"/>
        <end position="381"/>
    </location>
</feature>
<dbReference type="Proteomes" id="UP001465153">
    <property type="component" value="Unassembled WGS sequence"/>
</dbReference>
<feature type="transmembrane region" description="Helical" evidence="7">
    <location>
        <begin position="413"/>
        <end position="431"/>
    </location>
</feature>
<organism evidence="9 10">
    <name type="scientific">Sessilibacter corallicola</name>
    <dbReference type="NCBI Taxonomy" id="2904075"/>
    <lineage>
        <taxon>Bacteria</taxon>
        <taxon>Pseudomonadati</taxon>
        <taxon>Pseudomonadota</taxon>
        <taxon>Gammaproteobacteria</taxon>
        <taxon>Cellvibrionales</taxon>
        <taxon>Cellvibrionaceae</taxon>
        <taxon>Sessilibacter</taxon>
    </lineage>
</organism>
<feature type="transmembrane region" description="Helical" evidence="7">
    <location>
        <begin position="359"/>
        <end position="382"/>
    </location>
</feature>
<keyword evidence="10" id="KW-1185">Reference proteome</keyword>
<evidence type="ECO:0000313" key="10">
    <source>
        <dbReference type="Proteomes" id="UP001465153"/>
    </source>
</evidence>
<feature type="region of interest" description="Disordered" evidence="6">
    <location>
        <begin position="773"/>
        <end position="792"/>
    </location>
</feature>
<dbReference type="EMBL" id="BAABWN010000010">
    <property type="protein sequence ID" value="GAA6169259.1"/>
    <property type="molecule type" value="Genomic_DNA"/>
</dbReference>
<feature type="transmembrane region" description="Helical" evidence="7">
    <location>
        <begin position="256"/>
        <end position="278"/>
    </location>
</feature>
<comment type="caution">
    <text evidence="9">The sequence shown here is derived from an EMBL/GenBank/DDBJ whole genome shotgun (WGS) entry which is preliminary data.</text>
</comment>
<accession>A0ABQ0AC88</accession>
<evidence type="ECO:0000256" key="2">
    <source>
        <dbReference type="ARBA" id="ARBA00022475"/>
    </source>
</evidence>
<dbReference type="Gene3D" id="1.20.1640.10">
    <property type="entry name" value="Multidrug efflux transporter AcrB transmembrane domain"/>
    <property type="match status" value="2"/>
</dbReference>
<protein>
    <submittedName>
        <fullName evidence="9">MMPL family transporter</fullName>
    </submittedName>
</protein>
<keyword evidence="5 7" id="KW-0472">Membrane</keyword>